<dbReference type="InterPro" id="IPR013083">
    <property type="entry name" value="Znf_RING/FYVE/PHD"/>
</dbReference>
<feature type="coiled-coil region" evidence="14">
    <location>
        <begin position="332"/>
        <end position="369"/>
    </location>
</feature>
<feature type="compositionally biased region" description="Polar residues" evidence="15">
    <location>
        <begin position="777"/>
        <end position="794"/>
    </location>
</feature>
<name>A0A9P4QI49_9PEZI</name>
<comment type="caution">
    <text evidence="19">The sequence shown here is derived from an EMBL/GenBank/DDBJ whole genome shotgun (WGS) entry which is preliminary data.</text>
</comment>
<keyword evidence="8 13" id="KW-0863">Zinc-finger</keyword>
<dbReference type="EMBL" id="MU003768">
    <property type="protein sequence ID" value="KAF2725301.1"/>
    <property type="molecule type" value="Genomic_DNA"/>
</dbReference>
<feature type="transmembrane region" description="Helical" evidence="16">
    <location>
        <begin position="1568"/>
        <end position="1588"/>
    </location>
</feature>
<dbReference type="CDD" id="cd16702">
    <property type="entry name" value="RING_CH-C4HC3_MARCH6"/>
    <property type="match status" value="1"/>
</dbReference>
<feature type="transmembrane region" description="Helical" evidence="16">
    <location>
        <begin position="1764"/>
        <end position="1790"/>
    </location>
</feature>
<accession>A0A9P4QI49</accession>
<feature type="region of interest" description="Disordered" evidence="15">
    <location>
        <begin position="1"/>
        <end position="57"/>
    </location>
</feature>
<dbReference type="GO" id="GO:0061630">
    <property type="term" value="F:ubiquitin protein ligase activity"/>
    <property type="evidence" value="ECO:0007669"/>
    <property type="project" value="UniProtKB-EC"/>
</dbReference>
<evidence type="ECO:0000256" key="11">
    <source>
        <dbReference type="ARBA" id="ARBA00022989"/>
    </source>
</evidence>
<dbReference type="PROSITE" id="PS51292">
    <property type="entry name" value="ZF_RING_CH"/>
    <property type="match status" value="1"/>
</dbReference>
<feature type="compositionally biased region" description="Polar residues" evidence="15">
    <location>
        <begin position="487"/>
        <end position="516"/>
    </location>
</feature>
<evidence type="ECO:0000256" key="9">
    <source>
        <dbReference type="ARBA" id="ARBA00022786"/>
    </source>
</evidence>
<dbReference type="GO" id="GO:0005789">
    <property type="term" value="C:endoplasmic reticulum membrane"/>
    <property type="evidence" value="ECO:0007669"/>
    <property type="project" value="TreeGrafter"/>
</dbReference>
<evidence type="ECO:0000256" key="2">
    <source>
        <dbReference type="ARBA" id="ARBA00004141"/>
    </source>
</evidence>
<feature type="transmembrane region" description="Helical" evidence="16">
    <location>
        <begin position="953"/>
        <end position="977"/>
    </location>
</feature>
<keyword evidence="12 16" id="KW-0472">Membrane</keyword>
<dbReference type="FunFam" id="3.30.40.10:FF:000287">
    <property type="entry name" value="RING finger membrane protein"/>
    <property type="match status" value="1"/>
</dbReference>
<feature type="compositionally biased region" description="Polar residues" evidence="15">
    <location>
        <begin position="693"/>
        <end position="726"/>
    </location>
</feature>
<feature type="transmembrane region" description="Helical" evidence="16">
    <location>
        <begin position="1623"/>
        <end position="1647"/>
    </location>
</feature>
<dbReference type="InterPro" id="IPR011016">
    <property type="entry name" value="Znf_RING-CH"/>
</dbReference>
<feature type="transmembrane region" description="Helical" evidence="16">
    <location>
        <begin position="1276"/>
        <end position="1296"/>
    </location>
</feature>
<evidence type="ECO:0000256" key="3">
    <source>
        <dbReference type="ARBA" id="ARBA00004906"/>
    </source>
</evidence>
<feature type="region of interest" description="Disordered" evidence="15">
    <location>
        <begin position="693"/>
        <end position="728"/>
    </location>
</feature>
<feature type="transmembrane region" description="Helical" evidence="16">
    <location>
        <begin position="983"/>
        <end position="1003"/>
    </location>
</feature>
<feature type="compositionally biased region" description="Low complexity" evidence="15">
    <location>
        <begin position="854"/>
        <end position="863"/>
    </location>
</feature>
<dbReference type="PANTHER" id="PTHR13145:SF0">
    <property type="entry name" value="E3 UBIQUITIN-PROTEIN LIGASE MARCHF6"/>
    <property type="match status" value="1"/>
</dbReference>
<keyword evidence="14" id="KW-0175">Coiled coil</keyword>
<evidence type="ECO:0000313" key="19">
    <source>
        <dbReference type="EMBL" id="KAF2725301.1"/>
    </source>
</evidence>
<evidence type="ECO:0000256" key="14">
    <source>
        <dbReference type="SAM" id="Coils"/>
    </source>
</evidence>
<gene>
    <name evidence="19" type="ORF">K431DRAFT_281247</name>
</gene>
<dbReference type="Pfam" id="PF12906">
    <property type="entry name" value="RINGv"/>
    <property type="match status" value="1"/>
</dbReference>
<dbReference type="PROSITE" id="PS50089">
    <property type="entry name" value="ZF_RING_2"/>
    <property type="match status" value="1"/>
</dbReference>
<evidence type="ECO:0000256" key="10">
    <source>
        <dbReference type="ARBA" id="ARBA00022833"/>
    </source>
</evidence>
<evidence type="ECO:0000259" key="17">
    <source>
        <dbReference type="PROSITE" id="PS50089"/>
    </source>
</evidence>
<dbReference type="PANTHER" id="PTHR13145">
    <property type="entry name" value="SSM4 PROTEIN"/>
    <property type="match status" value="1"/>
</dbReference>
<dbReference type="EC" id="2.3.2.27" evidence="4"/>
<dbReference type="GO" id="GO:0036503">
    <property type="term" value="P:ERAD pathway"/>
    <property type="evidence" value="ECO:0007669"/>
    <property type="project" value="TreeGrafter"/>
</dbReference>
<feature type="transmembrane region" description="Helical" evidence="16">
    <location>
        <begin position="1723"/>
        <end position="1744"/>
    </location>
</feature>
<evidence type="ECO:0000256" key="7">
    <source>
        <dbReference type="ARBA" id="ARBA00022723"/>
    </source>
</evidence>
<keyword evidence="6 16" id="KW-0812">Transmembrane</keyword>
<sequence>MEYHDIPDTVEEALAGSAPPSNPPDIMNDAAYDPPPSPPRRTDTISTDGGPSDKPQETCRICRSEATSTEPLFHPCKCSGSIKYVHQDCLMEWLSHSNKKHCELCKTPFHFTKLYDSTMPSVLPMDVFLTRASLHVSWGIAKWCRIVLVGSVWLAVLPWIIRWCWRWMFWFADAGWAKEQFLYKLHAGELLPNGHTPADQTQTSLREAMTWIKEVKNAGLNGTLNRTWDVVGLANRGLQISAHIIDGVSNVTVDLEDVTESHGNNTVSFLYSSRPSTSLFSEWSYIANMTSSPRLNSVMVDIFEGQLITAIVIIGFILVFLIREWVVQQQPLINLENDADRLNAEDDRLRRQRDLLDAARERVHDIQQTIGRNDGTEPATDDEAHYQGWDRLEAALDRANICLMRDDVPQQLLFTTAMKTIGSQIVAARRSGVPTTEMAEKLSKKITLYEERHRQIWQASLVISIDHALQDPSKSHQRATEGEDSVGRSSDTTPQAPSQSVPDTLAGSSMETTPSNSDDDNGPQRPQLDRQLTSKAADIQRILQEASSSSQEDLTNFNAQAQPKPDSPRPNEGPPSELSGSSWEEVAPQTSQHQQGSRSNLHAALCAARMHGRSLYDESHEWIERPDTLVEPLPIINAGSDTELRLKIRRRDGDVESAQQIPLLLRVPEPTDPNVVDIDQSILRRLEQIPMVTASSTDSPASVSETSSDVGPTESSENTQAPSSEPTAMDQLEAELAAEENSVPTRISEYLMEDLGIDEAERMENLRQAGLGPVRESNATGNLAPANGSQPQRNVVAQENPKFQGPLASVFEWFWGDLAQQSPGHDPVNANSQARLGQTEVTENVPPPPPPPQHQVQEGPEQPVLDHQDPPADQLDNDPARIPDAIPEVGVEEDAELPDAEAMEDAEDLEGIFELVGLHGPIIGLFQTATFCTVLVTATIVGAVGLPYIWGKIVLSFVGAPWRWLVTVPLSILGVIADGTIDLALLLCGTVAILLTSVAKGLLNAMEIALPMLSSTIGTTTGFDLVQTIHSASLATAQASLSRLSSTLGTTEFNGRSNPMGWNWAVLNGNVQAHQSLKDLEGEFDFTLQFIKNGTLEFADFVANGTVGAIGEKILGSAKEITGIQTYLQSWSQKVALCLGSWKDIAISLKENGLTLKLSSSPQSFDPALINWSTSERAVTVLVGYIALSILAAIYVAADTPLTSSEGGRKVEKQIRDNVRQAGGVCKVIVVISIEMLVFPLYCGMLLDVAFLPLFSGATLATRIAYASRAPATFCFMHWITGTAYMFHFALFVGMCRKILRKGVLWFIRDPDDPTFHPVREVLERNILTQLRKIGYSAVIYGALVILCLGGIVWGIAKGFKDVFPLMWVTTEPTIEFPLDLLLINCLTPFVLRLFKPNDLLQGMYAWWLKKCARVLRVSHFLFDDRHEDEEGHSTRWSLRRLFRRGASGELAFVHDGKYALTPCNDQYRPPKIGEAYIHVASPTQGHDIDSLHLPHDIKITDMGGINHPNFAVVYIPPLFRYRIGGFMVCLWLFTAFLGLSVTLLPLVLGRRLLALSLPQVTGKINDLYAFFLGAYLLGGISFAALRFKAAAHTAKEKVQAVKELQVVFGPLKSITIQSFSCLYVYGIFGVAFPLLVALLLHFYVMLPAHTYTAGLSERGNISNAATLSDNNSTSAGIFGSLHDIILNTTAINPIAPTTHSNTNLAVTSHSFHLLQDYALGLLYIRIGSRVFFSSSGPTALEAFRRVRRDGFLNPNARLATRYFFLPALLLTSLLMFTPIAAMKAAMSLASAILSGFDPAQAEKTRLYRYSYPICAGAVLVVSGMMEVIGMIGRWRLRIRDEVYLVGERLHNFGENRPPPGSKSFVRRDRLV</sequence>
<comment type="pathway">
    <text evidence="3">Protein modification; protein ubiquitination.</text>
</comment>
<evidence type="ECO:0000256" key="4">
    <source>
        <dbReference type="ARBA" id="ARBA00012483"/>
    </source>
</evidence>
<keyword evidence="9" id="KW-0833">Ubl conjugation pathway</keyword>
<organism evidence="19 20">
    <name type="scientific">Polychaeton citri CBS 116435</name>
    <dbReference type="NCBI Taxonomy" id="1314669"/>
    <lineage>
        <taxon>Eukaryota</taxon>
        <taxon>Fungi</taxon>
        <taxon>Dikarya</taxon>
        <taxon>Ascomycota</taxon>
        <taxon>Pezizomycotina</taxon>
        <taxon>Dothideomycetes</taxon>
        <taxon>Dothideomycetidae</taxon>
        <taxon>Capnodiales</taxon>
        <taxon>Capnodiaceae</taxon>
        <taxon>Polychaeton</taxon>
    </lineage>
</organism>
<evidence type="ECO:0000256" key="1">
    <source>
        <dbReference type="ARBA" id="ARBA00000900"/>
    </source>
</evidence>
<reference evidence="19" key="1">
    <citation type="journal article" date="2020" name="Stud. Mycol.">
        <title>101 Dothideomycetes genomes: a test case for predicting lifestyles and emergence of pathogens.</title>
        <authorList>
            <person name="Haridas S."/>
            <person name="Albert R."/>
            <person name="Binder M."/>
            <person name="Bloem J."/>
            <person name="Labutti K."/>
            <person name="Salamov A."/>
            <person name="Andreopoulos B."/>
            <person name="Baker S."/>
            <person name="Barry K."/>
            <person name="Bills G."/>
            <person name="Bluhm B."/>
            <person name="Cannon C."/>
            <person name="Castanera R."/>
            <person name="Culley D."/>
            <person name="Daum C."/>
            <person name="Ezra D."/>
            <person name="Gonzalez J."/>
            <person name="Henrissat B."/>
            <person name="Kuo A."/>
            <person name="Liang C."/>
            <person name="Lipzen A."/>
            <person name="Lutzoni F."/>
            <person name="Magnuson J."/>
            <person name="Mondo S."/>
            <person name="Nolan M."/>
            <person name="Ohm R."/>
            <person name="Pangilinan J."/>
            <person name="Park H.-J."/>
            <person name="Ramirez L."/>
            <person name="Alfaro M."/>
            <person name="Sun H."/>
            <person name="Tritt A."/>
            <person name="Yoshinaga Y."/>
            <person name="Zwiers L.-H."/>
            <person name="Turgeon B."/>
            <person name="Goodwin S."/>
            <person name="Spatafora J."/>
            <person name="Crous P."/>
            <person name="Grigoriev I."/>
        </authorList>
    </citation>
    <scope>NUCLEOTIDE SEQUENCE</scope>
    <source>
        <strain evidence="19">CBS 116435</strain>
    </source>
</reference>
<feature type="transmembrane region" description="Helical" evidence="16">
    <location>
        <begin position="1334"/>
        <end position="1357"/>
    </location>
</feature>
<feature type="domain" description="RING-type" evidence="17">
    <location>
        <begin position="59"/>
        <end position="106"/>
    </location>
</feature>
<dbReference type="SUPFAM" id="SSF57850">
    <property type="entry name" value="RING/U-box"/>
    <property type="match status" value="1"/>
</dbReference>
<comment type="subcellular location">
    <subcellularLocation>
        <location evidence="2">Membrane</location>
        <topology evidence="2">Multi-pass membrane protein</topology>
    </subcellularLocation>
</comment>
<protein>
    <recommendedName>
        <fullName evidence="4">RING-type E3 ubiquitin transferase</fullName>
        <ecNumber evidence="4">2.3.2.27</ecNumber>
    </recommendedName>
</protein>
<feature type="transmembrane region" description="Helical" evidence="16">
    <location>
        <begin position="1377"/>
        <end position="1395"/>
    </location>
</feature>
<dbReference type="InterPro" id="IPR001841">
    <property type="entry name" value="Znf_RING"/>
</dbReference>
<evidence type="ECO:0000256" key="5">
    <source>
        <dbReference type="ARBA" id="ARBA00022679"/>
    </source>
</evidence>
<feature type="compositionally biased region" description="Polar residues" evidence="15">
    <location>
        <begin position="578"/>
        <end position="600"/>
    </location>
</feature>
<evidence type="ECO:0000259" key="18">
    <source>
        <dbReference type="PROSITE" id="PS51292"/>
    </source>
</evidence>
<evidence type="ECO:0000256" key="15">
    <source>
        <dbReference type="SAM" id="MobiDB-lite"/>
    </source>
</evidence>
<keyword evidence="7" id="KW-0479">Metal-binding</keyword>
<dbReference type="Pfam" id="PF23113">
    <property type="entry name" value="MARCHF6_C"/>
    <property type="match status" value="1"/>
</dbReference>
<dbReference type="Proteomes" id="UP000799441">
    <property type="component" value="Unassembled WGS sequence"/>
</dbReference>
<dbReference type="OrthoDB" id="1108038at2759"/>
<feature type="domain" description="RING-CH-type" evidence="18">
    <location>
        <begin position="51"/>
        <end position="112"/>
    </location>
</feature>
<evidence type="ECO:0000256" key="12">
    <source>
        <dbReference type="ARBA" id="ARBA00023136"/>
    </source>
</evidence>
<keyword evidence="11 16" id="KW-1133">Transmembrane helix</keyword>
<keyword evidence="20" id="KW-1185">Reference proteome</keyword>
<dbReference type="GO" id="GO:0008270">
    <property type="term" value="F:zinc ion binding"/>
    <property type="evidence" value="ECO:0007669"/>
    <property type="project" value="UniProtKB-KW"/>
</dbReference>
<evidence type="ECO:0000256" key="6">
    <source>
        <dbReference type="ARBA" id="ARBA00022692"/>
    </source>
</evidence>
<dbReference type="InterPro" id="IPR056521">
    <property type="entry name" value="MARCHF6-like_C"/>
</dbReference>
<feature type="region of interest" description="Disordered" evidence="15">
    <location>
        <begin position="773"/>
        <end position="794"/>
    </location>
</feature>
<feature type="region of interest" description="Disordered" evidence="15">
    <location>
        <begin position="470"/>
        <end position="528"/>
    </location>
</feature>
<evidence type="ECO:0000313" key="20">
    <source>
        <dbReference type="Proteomes" id="UP000799441"/>
    </source>
</evidence>
<keyword evidence="5" id="KW-0808">Transferase</keyword>
<feature type="compositionally biased region" description="Polar residues" evidence="15">
    <location>
        <begin position="546"/>
        <end position="561"/>
    </location>
</feature>
<dbReference type="Gene3D" id="3.30.40.10">
    <property type="entry name" value="Zinc/RING finger domain, C3HC4 (zinc finger)"/>
    <property type="match status" value="1"/>
</dbReference>
<feature type="region of interest" description="Disordered" evidence="15">
    <location>
        <begin position="839"/>
        <end position="881"/>
    </location>
</feature>
<feature type="transmembrane region" description="Helical" evidence="16">
    <location>
        <begin position="922"/>
        <end position="946"/>
    </location>
</feature>
<keyword evidence="10" id="KW-0862">Zinc</keyword>
<evidence type="ECO:0000256" key="13">
    <source>
        <dbReference type="PROSITE-ProRule" id="PRU00175"/>
    </source>
</evidence>
<evidence type="ECO:0000256" key="16">
    <source>
        <dbReference type="SAM" id="Phobius"/>
    </source>
</evidence>
<feature type="transmembrane region" description="Helical" evidence="16">
    <location>
        <begin position="1810"/>
        <end position="1832"/>
    </location>
</feature>
<feature type="region of interest" description="Disordered" evidence="15">
    <location>
        <begin position="546"/>
        <end position="601"/>
    </location>
</feature>
<evidence type="ECO:0000256" key="8">
    <source>
        <dbReference type="ARBA" id="ARBA00022771"/>
    </source>
</evidence>
<dbReference type="SMART" id="SM00744">
    <property type="entry name" value="RINGv"/>
    <property type="match status" value="1"/>
</dbReference>
<comment type="catalytic activity">
    <reaction evidence="1">
        <text>S-ubiquitinyl-[E2 ubiquitin-conjugating enzyme]-L-cysteine + [acceptor protein]-L-lysine = [E2 ubiquitin-conjugating enzyme]-L-cysteine + N(6)-ubiquitinyl-[acceptor protein]-L-lysine.</text>
        <dbReference type="EC" id="2.3.2.27"/>
    </reaction>
</comment>
<proteinExistence type="predicted"/>
<feature type="transmembrane region" description="Helical" evidence="16">
    <location>
        <begin position="1524"/>
        <end position="1548"/>
    </location>
</feature>